<dbReference type="Gene3D" id="3.40.50.720">
    <property type="entry name" value="NAD(P)-binding Rossmann-like Domain"/>
    <property type="match status" value="1"/>
</dbReference>
<sequence>MSSSNAPSPHNGSAQTNQYDFTQRAAVITGGAQGIGYAVAQHAVRSVRRLRHVLSVT</sequence>
<dbReference type="InterPro" id="IPR036291">
    <property type="entry name" value="NAD(P)-bd_dom_sf"/>
</dbReference>
<proteinExistence type="predicted"/>
<protein>
    <submittedName>
        <fullName evidence="1">Short-chain dehydrogenase</fullName>
    </submittedName>
</protein>
<dbReference type="EMBL" id="MWML01000046">
    <property type="protein sequence ID" value="TCG08063.1"/>
    <property type="molecule type" value="Genomic_DNA"/>
</dbReference>
<organism evidence="1 2">
    <name type="scientific">Paraburkholderia steynii</name>
    <dbReference type="NCBI Taxonomy" id="1245441"/>
    <lineage>
        <taxon>Bacteria</taxon>
        <taxon>Pseudomonadati</taxon>
        <taxon>Pseudomonadota</taxon>
        <taxon>Betaproteobacteria</taxon>
        <taxon>Burkholderiales</taxon>
        <taxon>Burkholderiaceae</taxon>
        <taxon>Paraburkholderia</taxon>
    </lineage>
</organism>
<evidence type="ECO:0000313" key="2">
    <source>
        <dbReference type="Proteomes" id="UP000294200"/>
    </source>
</evidence>
<reference evidence="1 2" key="1">
    <citation type="submission" date="2017-02" db="EMBL/GenBank/DDBJ databases">
        <title>Paraburkholderia sophoroidis sp. nov. and Paraburkholderia steynii sp. nov. rhizobial symbionts of the fynbos legume Hypocalyptus sophoroides.</title>
        <authorList>
            <person name="Steenkamp E.T."/>
            <person name="Beukes C.W."/>
            <person name="Van Zyl E."/>
            <person name="Avontuur J."/>
            <person name="Chan W.Y."/>
            <person name="Hassen A."/>
            <person name="Palmer M."/>
            <person name="Mthombeni L."/>
            <person name="Phalane F."/>
            <person name="Sereme K."/>
            <person name="Venter S.N."/>
        </authorList>
    </citation>
    <scope>NUCLEOTIDE SEQUENCE [LARGE SCALE GENOMIC DNA]</scope>
    <source>
        <strain evidence="1 2">HC1.1ba</strain>
    </source>
</reference>
<dbReference type="SUPFAM" id="SSF51735">
    <property type="entry name" value="NAD(P)-binding Rossmann-fold domains"/>
    <property type="match status" value="1"/>
</dbReference>
<keyword evidence="2" id="KW-1185">Reference proteome</keyword>
<gene>
    <name evidence="1" type="ORF">BZM27_15095</name>
</gene>
<name>A0A4R0XCF5_9BURK</name>
<accession>A0A4R0XCF5</accession>
<dbReference type="Proteomes" id="UP000294200">
    <property type="component" value="Unassembled WGS sequence"/>
</dbReference>
<evidence type="ECO:0000313" key="1">
    <source>
        <dbReference type="EMBL" id="TCG08063.1"/>
    </source>
</evidence>
<dbReference type="AlphaFoldDB" id="A0A4R0XCF5"/>
<comment type="caution">
    <text evidence="1">The sequence shown here is derived from an EMBL/GenBank/DDBJ whole genome shotgun (WGS) entry which is preliminary data.</text>
</comment>